<dbReference type="InterPro" id="IPR013830">
    <property type="entry name" value="SGNH_hydro"/>
</dbReference>
<feature type="signal peptide" evidence="1">
    <location>
        <begin position="1"/>
        <end position="17"/>
    </location>
</feature>
<dbReference type="Gene3D" id="3.40.50.1110">
    <property type="entry name" value="SGNH hydrolase"/>
    <property type="match status" value="1"/>
</dbReference>
<evidence type="ECO:0000313" key="4">
    <source>
        <dbReference type="Proteomes" id="UP000824070"/>
    </source>
</evidence>
<accession>A0A9D1S2X0</accession>
<dbReference type="Pfam" id="PF13472">
    <property type="entry name" value="Lipase_GDSL_2"/>
    <property type="match status" value="1"/>
</dbReference>
<feature type="domain" description="SGNH hydrolase-type esterase" evidence="2">
    <location>
        <begin position="159"/>
        <end position="310"/>
    </location>
</feature>
<feature type="chain" id="PRO_5038953382" evidence="1">
    <location>
        <begin position="18"/>
        <end position="319"/>
    </location>
</feature>
<name>A0A9D1S2X0_9FIRM</name>
<dbReference type="InterPro" id="IPR036514">
    <property type="entry name" value="SGNH_hydro_sf"/>
</dbReference>
<keyword evidence="3" id="KW-0378">Hydrolase</keyword>
<evidence type="ECO:0000256" key="1">
    <source>
        <dbReference type="SAM" id="SignalP"/>
    </source>
</evidence>
<reference evidence="3" key="1">
    <citation type="submission" date="2020-10" db="EMBL/GenBank/DDBJ databases">
        <authorList>
            <person name="Gilroy R."/>
        </authorList>
    </citation>
    <scope>NUCLEOTIDE SEQUENCE</scope>
    <source>
        <strain evidence="3">ChiGjej1B1-22543</strain>
    </source>
</reference>
<dbReference type="EMBL" id="DVMV01000015">
    <property type="protein sequence ID" value="HIU45141.1"/>
    <property type="molecule type" value="Genomic_DNA"/>
</dbReference>
<dbReference type="AlphaFoldDB" id="A0A9D1S2X0"/>
<evidence type="ECO:0000259" key="2">
    <source>
        <dbReference type="Pfam" id="PF13472"/>
    </source>
</evidence>
<dbReference type="Proteomes" id="UP000824070">
    <property type="component" value="Unassembled WGS sequence"/>
</dbReference>
<proteinExistence type="predicted"/>
<keyword evidence="1" id="KW-0732">Signal</keyword>
<sequence>MRKAVLALSAIALCACGGTPGGSEQASSSAEEKAASIYFPTATGRNSGEGIDVFMDMGPVRLTYVYTGEGVHEEILRYEYNEDYISIDSLGRVTGKKEGSTRVYAITATQRIEFRVNVLTRMSYDCLPSLLEMQQLYAQHGSVKGAALFCGDSFFDTRYNWTTFYSDFAGKDVFSSAIGTTRTEDWMYMCPELVAAFEPSKVFLHVGTNNINDEGDNGKIAAAKIINLLEEFHYQVPEAKIYLFGIERTTNPAFAGSYAKSSEANSIVSSYLAKNPGLATYLDSPSVFEEDIDNYLLSDGLHPNANGYAAYVDMVEGLI</sequence>
<reference evidence="3" key="2">
    <citation type="journal article" date="2021" name="PeerJ">
        <title>Extensive microbial diversity within the chicken gut microbiome revealed by metagenomics and culture.</title>
        <authorList>
            <person name="Gilroy R."/>
            <person name="Ravi A."/>
            <person name="Getino M."/>
            <person name="Pursley I."/>
            <person name="Horton D.L."/>
            <person name="Alikhan N.F."/>
            <person name="Baker D."/>
            <person name="Gharbi K."/>
            <person name="Hall N."/>
            <person name="Watson M."/>
            <person name="Adriaenssens E.M."/>
            <person name="Foster-Nyarko E."/>
            <person name="Jarju S."/>
            <person name="Secka A."/>
            <person name="Antonio M."/>
            <person name="Oren A."/>
            <person name="Chaudhuri R.R."/>
            <person name="La Ragione R."/>
            <person name="Hildebrand F."/>
            <person name="Pallen M.J."/>
        </authorList>
    </citation>
    <scope>NUCLEOTIDE SEQUENCE</scope>
    <source>
        <strain evidence="3">ChiGjej1B1-22543</strain>
    </source>
</reference>
<dbReference type="GO" id="GO:0016787">
    <property type="term" value="F:hydrolase activity"/>
    <property type="evidence" value="ECO:0007669"/>
    <property type="project" value="UniProtKB-KW"/>
</dbReference>
<organism evidence="3 4">
    <name type="scientific">Candidatus Alloenteromonas pullicola</name>
    <dbReference type="NCBI Taxonomy" id="2840784"/>
    <lineage>
        <taxon>Bacteria</taxon>
        <taxon>Bacillati</taxon>
        <taxon>Bacillota</taxon>
        <taxon>Bacillota incertae sedis</taxon>
        <taxon>Candidatus Alloenteromonas</taxon>
    </lineage>
</organism>
<dbReference type="SUPFAM" id="SSF52266">
    <property type="entry name" value="SGNH hydrolase"/>
    <property type="match status" value="1"/>
</dbReference>
<dbReference type="PROSITE" id="PS51257">
    <property type="entry name" value="PROKAR_LIPOPROTEIN"/>
    <property type="match status" value="1"/>
</dbReference>
<protein>
    <submittedName>
        <fullName evidence="3">SGNH/GDSL hydrolase family protein</fullName>
    </submittedName>
</protein>
<evidence type="ECO:0000313" key="3">
    <source>
        <dbReference type="EMBL" id="HIU45141.1"/>
    </source>
</evidence>
<dbReference type="CDD" id="cd00229">
    <property type="entry name" value="SGNH_hydrolase"/>
    <property type="match status" value="1"/>
</dbReference>
<gene>
    <name evidence="3" type="ORF">IAC52_02460</name>
</gene>
<comment type="caution">
    <text evidence="3">The sequence shown here is derived from an EMBL/GenBank/DDBJ whole genome shotgun (WGS) entry which is preliminary data.</text>
</comment>